<evidence type="ECO:0000313" key="4">
    <source>
        <dbReference type="Proteomes" id="UP000650511"/>
    </source>
</evidence>
<gene>
    <name evidence="3" type="ORF">GCM10011354_20760</name>
</gene>
<evidence type="ECO:0000313" key="3">
    <source>
        <dbReference type="EMBL" id="GGI06771.1"/>
    </source>
</evidence>
<dbReference type="EMBL" id="BMHA01000007">
    <property type="protein sequence ID" value="GGI06771.1"/>
    <property type="molecule type" value="Genomic_DNA"/>
</dbReference>
<accession>A0A8J3A8P4</accession>
<evidence type="ECO:0000259" key="2">
    <source>
        <dbReference type="Pfam" id="PF09350"/>
    </source>
</evidence>
<reference evidence="3" key="2">
    <citation type="submission" date="2020-09" db="EMBL/GenBank/DDBJ databases">
        <authorList>
            <person name="Sun Q."/>
            <person name="Zhou Y."/>
        </authorList>
    </citation>
    <scope>NUCLEOTIDE SEQUENCE</scope>
    <source>
        <strain evidence="3">CGMCC 1.14988</strain>
    </source>
</reference>
<dbReference type="OrthoDB" id="3395286at2"/>
<dbReference type="Pfam" id="PF09350">
    <property type="entry name" value="DJC28_CD"/>
    <property type="match status" value="1"/>
</dbReference>
<dbReference type="InterPro" id="IPR018961">
    <property type="entry name" value="DnaJ_homolog_subfam-C_membr-28"/>
</dbReference>
<evidence type="ECO:0000256" key="1">
    <source>
        <dbReference type="SAM" id="MobiDB-lite"/>
    </source>
</evidence>
<name>A0A8J3A8P4_9ACTN</name>
<proteinExistence type="predicted"/>
<dbReference type="AlphaFoldDB" id="A0A8J3A8P4"/>
<dbReference type="Proteomes" id="UP000650511">
    <property type="component" value="Unassembled WGS sequence"/>
</dbReference>
<feature type="region of interest" description="Disordered" evidence="1">
    <location>
        <begin position="128"/>
        <end position="149"/>
    </location>
</feature>
<protein>
    <submittedName>
        <fullName evidence="3">DUF1992 domain-containing protein</fullName>
    </submittedName>
</protein>
<keyword evidence="4" id="KW-1185">Reference proteome</keyword>
<sequence length="149" mass="16906">MTERKPTGVSWESWIERQIRQAQERGDFDGLPGAGRPIDDLHAPRDENWWIRKKLERERIATLPPALAIRHERDEAMQRVTEARSEAQARDILEALNARIRRVNSTVTFGPSTSIGVVDVETVLQAWRRGRGQPSDAAPEARISPPAPR</sequence>
<feature type="domain" description="DnaJ homologue subfamily C member 28 conserved" evidence="2">
    <location>
        <begin position="14"/>
        <end position="79"/>
    </location>
</feature>
<comment type="caution">
    <text evidence="3">The sequence shown here is derived from an EMBL/GenBank/DDBJ whole genome shotgun (WGS) entry which is preliminary data.</text>
</comment>
<dbReference type="RefSeq" id="WP_130649083.1">
    <property type="nucleotide sequence ID" value="NZ_BMHA01000007.1"/>
</dbReference>
<organism evidence="3 4">
    <name type="scientific">Egicoccus halophilus</name>
    <dbReference type="NCBI Taxonomy" id="1670830"/>
    <lineage>
        <taxon>Bacteria</taxon>
        <taxon>Bacillati</taxon>
        <taxon>Actinomycetota</taxon>
        <taxon>Nitriliruptoria</taxon>
        <taxon>Egicoccales</taxon>
        <taxon>Egicoccaceae</taxon>
        <taxon>Egicoccus</taxon>
    </lineage>
</organism>
<reference evidence="3" key="1">
    <citation type="journal article" date="2014" name="Int. J. Syst. Evol. Microbiol.">
        <title>Complete genome sequence of Corynebacterium casei LMG S-19264T (=DSM 44701T), isolated from a smear-ripened cheese.</title>
        <authorList>
            <consortium name="US DOE Joint Genome Institute (JGI-PGF)"/>
            <person name="Walter F."/>
            <person name="Albersmeier A."/>
            <person name="Kalinowski J."/>
            <person name="Ruckert C."/>
        </authorList>
    </citation>
    <scope>NUCLEOTIDE SEQUENCE</scope>
    <source>
        <strain evidence="3">CGMCC 1.14988</strain>
    </source>
</reference>